<evidence type="ECO:0000313" key="5">
    <source>
        <dbReference type="EMBL" id="EAS42655.1"/>
    </source>
</evidence>
<dbReference type="Gene3D" id="3.90.76.10">
    <property type="entry name" value="Dipeptide-binding Protein, Domain 1"/>
    <property type="match status" value="1"/>
</dbReference>
<reference evidence="5 6" key="1">
    <citation type="submission" date="2006-03" db="EMBL/GenBank/DDBJ databases">
        <authorList>
            <person name="Bartlett D.H."/>
            <person name="Valle G."/>
            <person name="Lauro F.M."/>
            <person name="Vezzi A."/>
            <person name="Simonato F."/>
            <person name="Eloe E."/>
            <person name="Vitulo N."/>
            <person name="Stratton T.K."/>
            <person name="D'angelo M."/>
            <person name="Ferriera S."/>
            <person name="Johnson J."/>
            <person name="Kravitz S."/>
            <person name="Beeson K."/>
            <person name="Sutton G."/>
            <person name="Rogers Y."/>
            <person name="Friedman R."/>
            <person name="Frazier M."/>
            <person name="Venter J.C."/>
        </authorList>
    </citation>
    <scope>NUCLEOTIDE SEQUENCE [LARGE SCALE GENOMIC DNA]</scope>
    <source>
        <strain evidence="5 6">3TCK</strain>
    </source>
</reference>
<evidence type="ECO:0000256" key="3">
    <source>
        <dbReference type="SAM" id="Phobius"/>
    </source>
</evidence>
<keyword evidence="2" id="KW-0732">Signal</keyword>
<dbReference type="PANTHER" id="PTHR30290:SF38">
    <property type="entry name" value="D,D-DIPEPTIDE-BINDING PERIPLASMIC PROTEIN DDPA-RELATED"/>
    <property type="match status" value="1"/>
</dbReference>
<comment type="caution">
    <text evidence="5">The sequence shown here is derived from an EMBL/GenBank/DDBJ whole genome shotgun (WGS) entry which is preliminary data.</text>
</comment>
<dbReference type="GO" id="GO:0042938">
    <property type="term" value="P:dipeptide transport"/>
    <property type="evidence" value="ECO:0007669"/>
    <property type="project" value="TreeGrafter"/>
</dbReference>
<proteinExistence type="inferred from homology"/>
<dbReference type="GO" id="GO:1904680">
    <property type="term" value="F:peptide transmembrane transporter activity"/>
    <property type="evidence" value="ECO:0007669"/>
    <property type="project" value="TreeGrafter"/>
</dbReference>
<keyword evidence="3" id="KW-1133">Transmembrane helix</keyword>
<dbReference type="PANTHER" id="PTHR30290">
    <property type="entry name" value="PERIPLASMIC BINDING COMPONENT OF ABC TRANSPORTER"/>
    <property type="match status" value="1"/>
</dbReference>
<accession>Q1Z230</accession>
<dbReference type="Gene3D" id="3.10.105.10">
    <property type="entry name" value="Dipeptide-binding Protein, Domain 3"/>
    <property type="match status" value="1"/>
</dbReference>
<dbReference type="PIRSF" id="PIRSF002741">
    <property type="entry name" value="MppA"/>
    <property type="match status" value="1"/>
</dbReference>
<dbReference type="CDD" id="cd08509">
    <property type="entry name" value="PBP2_TmCBP_oligosaccharides_like"/>
    <property type="match status" value="1"/>
</dbReference>
<evidence type="ECO:0000256" key="1">
    <source>
        <dbReference type="ARBA" id="ARBA00005695"/>
    </source>
</evidence>
<protein>
    <submittedName>
        <fullName evidence="5">Hypothetical peptide ABC transporter, periplasmic peptide-binding protein</fullName>
    </submittedName>
</protein>
<dbReference type="SUPFAM" id="SSF53850">
    <property type="entry name" value="Periplasmic binding protein-like II"/>
    <property type="match status" value="1"/>
</dbReference>
<dbReference type="GO" id="GO:0043190">
    <property type="term" value="C:ATP-binding cassette (ABC) transporter complex"/>
    <property type="evidence" value="ECO:0007669"/>
    <property type="project" value="InterPro"/>
</dbReference>
<dbReference type="InterPro" id="IPR039424">
    <property type="entry name" value="SBP_5"/>
</dbReference>
<dbReference type="EMBL" id="AAPH01000018">
    <property type="protein sequence ID" value="EAS42655.1"/>
    <property type="molecule type" value="Genomic_DNA"/>
</dbReference>
<sequence>MKWHVFVLLLAVLGWYMFQLSFQLNFRVVFPLLSLLLSMFSSIVLAQEEGGRKDTVLTLVPEYKDQIIANFNPYSTSSMPTTHEFMFEPLIIFNTRQNNQPEYRLATGYKLDDDLSGISFTLRDGVQWSDGKPFTVDDVLFSFLLVKKYPALDSHGINKWVKLVKKQSANEIYIKLNKPNALIAFTLVLLPIVPQHQWAFITDPLRYANSTPIGTGPFTSIESLNQSGYLQCKNPYYWQAEQRHIDCLRYPKVINNDDFISRIMTGEFDWTGSFIPDIERNYASFSPHFKYWLPPASTISLFFNFKAADPELQTLISHVEFRRAISMSIRRQFLIDIAAFGQGEVSHLASGMSQGFEQWEDPLSNEKYQQYMRYTPLLAKELLDELHVRDGNNDGWRDLPSGKALELTILTPNGWSDFDTTALLLADMLQEVGIKVSTLQVDFREFNERLSAGDFTAALTNYPQGPTPYKYFDSAFNSAYQAPQHPRYAKHFYKNTKIDELLAQFPIASTPEKRQAIIYDLSNIVASKQITVPLYNTVQFFQYNTQRFTGWFNEENPKASPLVWPQAPERLLHVLALKPVAMKTVDIKAAL</sequence>
<gene>
    <name evidence="5" type="ORF">P3TCK_26360</name>
</gene>
<keyword evidence="3" id="KW-0472">Membrane</keyword>
<organism evidence="5 6">
    <name type="scientific">Photobacterium profundum 3TCK</name>
    <dbReference type="NCBI Taxonomy" id="314280"/>
    <lineage>
        <taxon>Bacteria</taxon>
        <taxon>Pseudomonadati</taxon>
        <taxon>Pseudomonadota</taxon>
        <taxon>Gammaproteobacteria</taxon>
        <taxon>Vibrionales</taxon>
        <taxon>Vibrionaceae</taxon>
        <taxon>Photobacterium</taxon>
    </lineage>
</organism>
<dbReference type="AlphaFoldDB" id="Q1Z230"/>
<dbReference type="Gene3D" id="3.40.190.10">
    <property type="entry name" value="Periplasmic binding protein-like II"/>
    <property type="match status" value="1"/>
</dbReference>
<dbReference type="Pfam" id="PF00496">
    <property type="entry name" value="SBP_bac_5"/>
    <property type="match status" value="1"/>
</dbReference>
<comment type="similarity">
    <text evidence="1">Belongs to the bacterial solute-binding protein 5 family.</text>
</comment>
<dbReference type="InterPro" id="IPR000914">
    <property type="entry name" value="SBP_5_dom"/>
</dbReference>
<keyword evidence="3" id="KW-0812">Transmembrane</keyword>
<evidence type="ECO:0000259" key="4">
    <source>
        <dbReference type="Pfam" id="PF00496"/>
    </source>
</evidence>
<evidence type="ECO:0000313" key="6">
    <source>
        <dbReference type="Proteomes" id="UP000003789"/>
    </source>
</evidence>
<dbReference type="InterPro" id="IPR030678">
    <property type="entry name" value="Peptide/Ni-bd"/>
</dbReference>
<dbReference type="Proteomes" id="UP000003789">
    <property type="component" value="Unassembled WGS sequence"/>
</dbReference>
<feature type="domain" description="Solute-binding protein family 5" evidence="4">
    <location>
        <begin position="101"/>
        <end position="478"/>
    </location>
</feature>
<feature type="transmembrane region" description="Helical" evidence="3">
    <location>
        <begin position="5"/>
        <end position="22"/>
    </location>
</feature>
<dbReference type="GO" id="GO:0030288">
    <property type="term" value="C:outer membrane-bounded periplasmic space"/>
    <property type="evidence" value="ECO:0007669"/>
    <property type="project" value="TreeGrafter"/>
</dbReference>
<evidence type="ECO:0000256" key="2">
    <source>
        <dbReference type="ARBA" id="ARBA00022729"/>
    </source>
</evidence>
<dbReference type="HOGENOM" id="CLU_017028_8_3_6"/>
<name>Q1Z230_9GAMM</name>